<organism evidence="2">
    <name type="scientific">Ixodes ricinus</name>
    <name type="common">Common tick</name>
    <name type="synonym">Acarus ricinus</name>
    <dbReference type="NCBI Taxonomy" id="34613"/>
    <lineage>
        <taxon>Eukaryota</taxon>
        <taxon>Metazoa</taxon>
        <taxon>Ecdysozoa</taxon>
        <taxon>Arthropoda</taxon>
        <taxon>Chelicerata</taxon>
        <taxon>Arachnida</taxon>
        <taxon>Acari</taxon>
        <taxon>Parasitiformes</taxon>
        <taxon>Ixodida</taxon>
        <taxon>Ixodoidea</taxon>
        <taxon>Ixodidae</taxon>
        <taxon>Ixodinae</taxon>
        <taxon>Ixodes</taxon>
    </lineage>
</organism>
<feature type="signal peptide" evidence="1">
    <location>
        <begin position="1"/>
        <end position="16"/>
    </location>
</feature>
<keyword evidence="1" id="KW-0732">Signal</keyword>
<dbReference type="AlphaFoldDB" id="A0A0K8RLU9"/>
<dbReference type="EMBL" id="GADI01002299">
    <property type="protein sequence ID" value="JAA71509.1"/>
    <property type="molecule type" value="mRNA"/>
</dbReference>
<reference evidence="2" key="1">
    <citation type="submission" date="2012-12" db="EMBL/GenBank/DDBJ databases">
        <title>Identification and characterization of a phenylalanine ammonia-lyase gene family in Isatis indigotica Fort.</title>
        <authorList>
            <person name="Liu Q."/>
            <person name="Chen J."/>
            <person name="Zhou X."/>
            <person name="Di P."/>
            <person name="Xiao Y."/>
            <person name="Xuan H."/>
            <person name="Zhang L."/>
            <person name="Chen W."/>
        </authorList>
    </citation>
    <scope>NUCLEOTIDE SEQUENCE</scope>
    <source>
        <tissue evidence="2">Salivary gland</tissue>
    </source>
</reference>
<name>A0A0K8RLU9_IXORI</name>
<evidence type="ECO:0000256" key="1">
    <source>
        <dbReference type="SAM" id="SignalP"/>
    </source>
</evidence>
<proteinExistence type="evidence at transcript level"/>
<sequence>MRLGILTATLFIVVVASKKSSKHKDHGSHSKKQGAPVIFDLTQCVRDFATKFAEGKHRDLISWNLSAAAAEFPEIVLEGKTPFRIKLKEIVYGNNVHSKMSKESTNYTQSFMNPYKKPQPGIYRSDVLAPIAAIWNLHSAFKSEFSLVTSTHPPKVYKGSQERDYEFDLNDTLRVERKGHTHLIRNKTFTVNPGKEIEVTQTVRETTKVRSFHVDVVLVGYFGIELRTRGDEPGSWIFCVTDLRCAHLKQTGKDEMTFRINGTFEEHYPVSAITLTKHNLKKNEEDTEVAPTANSNSI</sequence>
<evidence type="ECO:0000313" key="2">
    <source>
        <dbReference type="EMBL" id="JAA71509.1"/>
    </source>
</evidence>
<accession>A0A0K8RLU9</accession>
<feature type="chain" id="PRO_5005518271" evidence="1">
    <location>
        <begin position="17"/>
        <end position="298"/>
    </location>
</feature>
<protein>
    <submittedName>
        <fullName evidence="2">Putative dap-36 protein member</fullName>
    </submittedName>
</protein>